<reference evidence="1" key="1">
    <citation type="journal article" date="2015" name="Nature">
        <title>Complex archaea that bridge the gap between prokaryotes and eukaryotes.</title>
        <authorList>
            <person name="Spang A."/>
            <person name="Saw J.H."/>
            <person name="Jorgensen S.L."/>
            <person name="Zaremba-Niedzwiedzka K."/>
            <person name="Martijn J."/>
            <person name="Lind A.E."/>
            <person name="van Eijk R."/>
            <person name="Schleper C."/>
            <person name="Guy L."/>
            <person name="Ettema T.J."/>
        </authorList>
    </citation>
    <scope>NUCLEOTIDE SEQUENCE</scope>
</reference>
<dbReference type="EMBL" id="LAZR01004515">
    <property type="protein sequence ID" value="KKN07920.1"/>
    <property type="molecule type" value="Genomic_DNA"/>
</dbReference>
<comment type="caution">
    <text evidence="1">The sequence shown here is derived from an EMBL/GenBank/DDBJ whole genome shotgun (WGS) entry which is preliminary data.</text>
</comment>
<sequence length="85" mass="10093">METKTRWKVVEIVIGPTKTAKWAEGDDWDWKKSFLELKKSVVRAEDKWHILLRVDEGEKDAIYAMCDGRFRVETVLEHVEEKKTE</sequence>
<gene>
    <name evidence="1" type="ORF">LCGC14_1062160</name>
</gene>
<protein>
    <submittedName>
        <fullName evidence="1">Uncharacterized protein</fullName>
    </submittedName>
</protein>
<evidence type="ECO:0000313" key="1">
    <source>
        <dbReference type="EMBL" id="KKN07920.1"/>
    </source>
</evidence>
<name>A0A0F9MKT4_9ZZZZ</name>
<proteinExistence type="predicted"/>
<organism evidence="1">
    <name type="scientific">marine sediment metagenome</name>
    <dbReference type="NCBI Taxonomy" id="412755"/>
    <lineage>
        <taxon>unclassified sequences</taxon>
        <taxon>metagenomes</taxon>
        <taxon>ecological metagenomes</taxon>
    </lineage>
</organism>
<dbReference type="AlphaFoldDB" id="A0A0F9MKT4"/>
<accession>A0A0F9MKT4</accession>